<feature type="domain" description="SLH" evidence="2">
    <location>
        <begin position="131"/>
        <end position="194"/>
    </location>
</feature>
<keyword evidence="1" id="KW-0677">Repeat</keyword>
<dbReference type="AlphaFoldDB" id="Q0AW64"/>
<dbReference type="PANTHER" id="PTHR43308">
    <property type="entry name" value="OUTER MEMBRANE PROTEIN ALPHA-RELATED"/>
    <property type="match status" value="1"/>
</dbReference>
<proteinExistence type="predicted"/>
<evidence type="ECO:0000256" key="1">
    <source>
        <dbReference type="ARBA" id="ARBA00022737"/>
    </source>
</evidence>
<evidence type="ECO:0000313" key="3">
    <source>
        <dbReference type="EMBL" id="ABI69040.1"/>
    </source>
</evidence>
<dbReference type="PROSITE" id="PS51272">
    <property type="entry name" value="SLH"/>
    <property type="match status" value="3"/>
</dbReference>
<dbReference type="KEGG" id="swo:Swol_1742"/>
<keyword evidence="4" id="KW-1185">Reference proteome</keyword>
<dbReference type="Proteomes" id="UP000001968">
    <property type="component" value="Chromosome"/>
</dbReference>
<dbReference type="InterPro" id="IPR001119">
    <property type="entry name" value="SLH_dom"/>
</dbReference>
<accession>Q0AW64</accession>
<name>Q0AW64_SYNWW</name>
<organism evidence="3 4">
    <name type="scientific">Syntrophomonas wolfei subsp. wolfei (strain DSM 2245B / Goettingen)</name>
    <dbReference type="NCBI Taxonomy" id="335541"/>
    <lineage>
        <taxon>Bacteria</taxon>
        <taxon>Bacillati</taxon>
        <taxon>Bacillota</taxon>
        <taxon>Clostridia</taxon>
        <taxon>Eubacteriales</taxon>
        <taxon>Syntrophomonadaceae</taxon>
        <taxon>Syntrophomonas</taxon>
    </lineage>
</organism>
<dbReference type="HOGENOM" id="CLU_494122_0_0_9"/>
<sequence length="504" mass="55836">MAFSDMEGHWSKPVVTRAATLDFIKGYPDNSFQPEKEISQMEALVLFMRAVGLGNEKTTAKTSKKEAPRPLKAPEVPWGQNYMDTAVKNELLDDKWISSFQADRPATRLQVVSLLCRLLQLPLPDSVSSGQNAFSDLDNTSSEYIPYIIALSQAGIMKGYEDGTFKPERSLKRSEAAALLSSLMEQNWVKTDASRILEGWVEKIIVDKNKSEIELRSLSGVKKVKVDPGLQCFAGAGECQLRDTLDYRAEVLLNQKKQAACISIIEKRKFIAVEDKITGTVKSVLIGLDSVLVLRDLNCEERRLPLSWGALIDSEGKAKAKDFTSLKPGTFVTAQLAEGQVQKVTVLETKTISGTIQDLSGRRLTLAKKGSSSQIGKPEWFNYWDRARMVDKDGRAIGGVSRGDAIKVTYLDPNPGEIDDEIPLEIMLSSRPALKKVKAEVEKLTILDNYYKLTVKKNKVYEVDKTVQVYSSNGGEIQFNSLNAGDKVEMEVDGAGVVMKIILL</sequence>
<dbReference type="eggNOG" id="COG1361">
    <property type="taxonomic scope" value="Bacteria"/>
</dbReference>
<dbReference type="InterPro" id="IPR051465">
    <property type="entry name" value="Cell_Envelope_Struct_Comp"/>
</dbReference>
<protein>
    <recommendedName>
        <fullName evidence="2">SLH domain-containing protein</fullName>
    </recommendedName>
</protein>
<gene>
    <name evidence="3" type="ordered locus">Swol_1742</name>
</gene>
<evidence type="ECO:0000259" key="2">
    <source>
        <dbReference type="PROSITE" id="PS51272"/>
    </source>
</evidence>
<dbReference type="EMBL" id="CP000448">
    <property type="protein sequence ID" value="ABI69040.1"/>
    <property type="molecule type" value="Genomic_DNA"/>
</dbReference>
<reference evidence="4" key="1">
    <citation type="journal article" date="2010" name="Environ. Microbiol.">
        <title>The genome of Syntrophomonas wolfei: new insights into syntrophic metabolism and biohydrogen production.</title>
        <authorList>
            <person name="Sieber J.R."/>
            <person name="Sims D.R."/>
            <person name="Han C."/>
            <person name="Kim E."/>
            <person name="Lykidis A."/>
            <person name="Lapidus A.L."/>
            <person name="McDonnald E."/>
            <person name="Rohlin L."/>
            <person name="Culley D.E."/>
            <person name="Gunsalus R."/>
            <person name="McInerney M.J."/>
        </authorList>
    </citation>
    <scope>NUCLEOTIDE SEQUENCE [LARGE SCALE GENOMIC DNA]</scope>
    <source>
        <strain evidence="4">DSM 2245B / Goettingen</strain>
    </source>
</reference>
<evidence type="ECO:0000313" key="4">
    <source>
        <dbReference type="Proteomes" id="UP000001968"/>
    </source>
</evidence>
<feature type="domain" description="SLH" evidence="2">
    <location>
        <begin position="1"/>
        <end position="61"/>
    </location>
</feature>
<dbReference type="STRING" id="335541.Swol_1742"/>
<dbReference type="Pfam" id="PF00395">
    <property type="entry name" value="SLH"/>
    <property type="match status" value="2"/>
</dbReference>
<feature type="domain" description="SLH" evidence="2">
    <location>
        <begin position="66"/>
        <end position="129"/>
    </location>
</feature>